<evidence type="ECO:0000313" key="1">
    <source>
        <dbReference type="EMBL" id="KIJ98515.1"/>
    </source>
</evidence>
<dbReference type="AlphaFoldDB" id="A0A0C9X081"/>
<sequence length="92" mass="10136">MTLSSADLSSANLGITVRATISHRVRERHGSFSDGIGSNRPSIAVLAQELFDSTRSFLSSLKRKGHALVFAHKFTRGWPETYSSSFLPEEII</sequence>
<dbReference type="Proteomes" id="UP000054477">
    <property type="component" value="Unassembled WGS sequence"/>
</dbReference>
<reference evidence="1 2" key="1">
    <citation type="submission" date="2014-04" db="EMBL/GenBank/DDBJ databases">
        <authorList>
            <consortium name="DOE Joint Genome Institute"/>
            <person name="Kuo A."/>
            <person name="Kohler A."/>
            <person name="Nagy L.G."/>
            <person name="Floudas D."/>
            <person name="Copeland A."/>
            <person name="Barry K.W."/>
            <person name="Cichocki N."/>
            <person name="Veneault-Fourrey C."/>
            <person name="LaButti K."/>
            <person name="Lindquist E.A."/>
            <person name="Lipzen A."/>
            <person name="Lundell T."/>
            <person name="Morin E."/>
            <person name="Murat C."/>
            <person name="Sun H."/>
            <person name="Tunlid A."/>
            <person name="Henrissat B."/>
            <person name="Grigoriev I.V."/>
            <person name="Hibbett D.S."/>
            <person name="Martin F."/>
            <person name="Nordberg H.P."/>
            <person name="Cantor M.N."/>
            <person name="Hua S.X."/>
        </authorList>
    </citation>
    <scope>NUCLEOTIDE SEQUENCE [LARGE SCALE GENOMIC DNA]</scope>
    <source>
        <strain evidence="1 2">LaAM-08-1</strain>
    </source>
</reference>
<organism evidence="1 2">
    <name type="scientific">Laccaria amethystina LaAM-08-1</name>
    <dbReference type="NCBI Taxonomy" id="1095629"/>
    <lineage>
        <taxon>Eukaryota</taxon>
        <taxon>Fungi</taxon>
        <taxon>Dikarya</taxon>
        <taxon>Basidiomycota</taxon>
        <taxon>Agaricomycotina</taxon>
        <taxon>Agaricomycetes</taxon>
        <taxon>Agaricomycetidae</taxon>
        <taxon>Agaricales</taxon>
        <taxon>Agaricineae</taxon>
        <taxon>Hydnangiaceae</taxon>
        <taxon>Laccaria</taxon>
    </lineage>
</organism>
<evidence type="ECO:0000313" key="2">
    <source>
        <dbReference type="Proteomes" id="UP000054477"/>
    </source>
</evidence>
<reference evidence="2" key="2">
    <citation type="submission" date="2015-01" db="EMBL/GenBank/DDBJ databases">
        <title>Evolutionary Origins and Diversification of the Mycorrhizal Mutualists.</title>
        <authorList>
            <consortium name="DOE Joint Genome Institute"/>
            <consortium name="Mycorrhizal Genomics Consortium"/>
            <person name="Kohler A."/>
            <person name="Kuo A."/>
            <person name="Nagy L.G."/>
            <person name="Floudas D."/>
            <person name="Copeland A."/>
            <person name="Barry K.W."/>
            <person name="Cichocki N."/>
            <person name="Veneault-Fourrey C."/>
            <person name="LaButti K."/>
            <person name="Lindquist E.A."/>
            <person name="Lipzen A."/>
            <person name="Lundell T."/>
            <person name="Morin E."/>
            <person name="Murat C."/>
            <person name="Riley R."/>
            <person name="Ohm R."/>
            <person name="Sun H."/>
            <person name="Tunlid A."/>
            <person name="Henrissat B."/>
            <person name="Grigoriev I.V."/>
            <person name="Hibbett D.S."/>
            <person name="Martin F."/>
        </authorList>
    </citation>
    <scope>NUCLEOTIDE SEQUENCE [LARGE SCALE GENOMIC DNA]</scope>
    <source>
        <strain evidence="2">LaAM-08-1</strain>
    </source>
</reference>
<proteinExistence type="predicted"/>
<accession>A0A0C9X081</accession>
<protein>
    <submittedName>
        <fullName evidence="1">Uncharacterized protein</fullName>
    </submittedName>
</protein>
<dbReference type="HOGENOM" id="CLU_2413573_0_0_1"/>
<keyword evidence="2" id="KW-1185">Reference proteome</keyword>
<gene>
    <name evidence="1" type="ORF">K443DRAFT_9112</name>
</gene>
<name>A0A0C9X081_9AGAR</name>
<dbReference type="EMBL" id="KN838667">
    <property type="protein sequence ID" value="KIJ98515.1"/>
    <property type="molecule type" value="Genomic_DNA"/>
</dbReference>